<sequence length="532" mass="61067">MDKLPEEILLNFQVPKCPNGQNALIEADGITRCGSGCPDGFNCLKKENLDYCCPDIDLLHKLYDNNDKDFYLNTARRYPEPKALTTKDVETSFPFFPNKDVWSNLATLPNTKILDMYDDLVNKKKNKKLMKISVLSDRKNNINSTTTTATIKNIDIKNNTLTKVNLLNNNSTFKKPTTTKINMTKIITPTTTIKTTTISVSKVKKITKIANLTKNENKHSSLPTLKVILTTTAFPNNDIRRKPLNFEQVTNIKKDLNKIVQKNSAIQDSSTKFNVIENNESFEFNKGDFVQTTAALFYYCKRRPLNFTCNNGSVFTQFVSRWYAKDNLCHMYTWAFCPGDTISMDKTLRSKEECEEICLGRGQKTNIDNNLVLKSKQTSRNTNSNEKMNINQNDTAINGSTDIDEIVRTMTVEDRTKFLINQKAYASKLINEDNSRAFNNFNDKDVETFEIADSSKQFICVRPDTFVHICPDGFPSQLTIRWFVYENTCITFPYGYCHGDRVIEETFAKTKKECEYRCLSNNNDRTEIFVKF</sequence>
<dbReference type="Proteomes" id="UP000038045">
    <property type="component" value="Unplaced"/>
</dbReference>
<protein>
    <submittedName>
        <fullName evidence="2">BPTI/Kunitz inhibitor domain-containing protein</fullName>
    </submittedName>
</protein>
<name>A0A0N4ZTL1_PARTI</name>
<accession>A0A0N4ZTL1</accession>
<dbReference type="WBParaSite" id="PTRK_0001183800.1">
    <property type="protein sequence ID" value="PTRK_0001183800.1"/>
    <property type="gene ID" value="PTRK_0001183800"/>
</dbReference>
<dbReference type="STRING" id="131310.A0A0N4ZTL1"/>
<dbReference type="InterPro" id="IPR006150">
    <property type="entry name" value="Cys_repeat_1"/>
</dbReference>
<evidence type="ECO:0000313" key="2">
    <source>
        <dbReference type="WBParaSite" id="PTRK_0001183800.1"/>
    </source>
</evidence>
<reference evidence="2" key="1">
    <citation type="submission" date="2017-02" db="UniProtKB">
        <authorList>
            <consortium name="WormBaseParasite"/>
        </authorList>
    </citation>
    <scope>IDENTIFICATION</scope>
</reference>
<dbReference type="SMART" id="SM00289">
    <property type="entry name" value="WR1"/>
    <property type="match status" value="1"/>
</dbReference>
<dbReference type="AlphaFoldDB" id="A0A0N4ZTL1"/>
<proteinExistence type="predicted"/>
<evidence type="ECO:0000313" key="1">
    <source>
        <dbReference type="Proteomes" id="UP000038045"/>
    </source>
</evidence>
<keyword evidence="1" id="KW-1185">Reference proteome</keyword>
<organism evidence="1 2">
    <name type="scientific">Parastrongyloides trichosuri</name>
    <name type="common">Possum-specific nematode worm</name>
    <dbReference type="NCBI Taxonomy" id="131310"/>
    <lineage>
        <taxon>Eukaryota</taxon>
        <taxon>Metazoa</taxon>
        <taxon>Ecdysozoa</taxon>
        <taxon>Nematoda</taxon>
        <taxon>Chromadorea</taxon>
        <taxon>Rhabditida</taxon>
        <taxon>Tylenchina</taxon>
        <taxon>Panagrolaimomorpha</taxon>
        <taxon>Strongyloidoidea</taxon>
        <taxon>Strongyloididae</taxon>
        <taxon>Parastrongyloides</taxon>
    </lineage>
</organism>